<comment type="caution">
    <text evidence="2">The sequence shown here is derived from an EMBL/GenBank/DDBJ whole genome shotgun (WGS) entry which is preliminary data.</text>
</comment>
<keyword evidence="3" id="KW-1185">Reference proteome</keyword>
<evidence type="ECO:0000259" key="1">
    <source>
        <dbReference type="Pfam" id="PF13087"/>
    </source>
</evidence>
<dbReference type="EMBL" id="RDQH01000341">
    <property type="protein sequence ID" value="RXH73168.1"/>
    <property type="molecule type" value="Genomic_DNA"/>
</dbReference>
<dbReference type="Proteomes" id="UP000290289">
    <property type="component" value="Chromosome 15"/>
</dbReference>
<dbReference type="PANTHER" id="PTHR10887:SF538">
    <property type="entry name" value="HELICASE MAGATAMA 3-RELATED"/>
    <property type="match status" value="1"/>
</dbReference>
<dbReference type="Gene3D" id="3.40.50.300">
    <property type="entry name" value="P-loop containing nucleotide triphosphate hydrolases"/>
    <property type="match status" value="1"/>
</dbReference>
<organism evidence="2 3">
    <name type="scientific">Malus domestica</name>
    <name type="common">Apple</name>
    <name type="synonym">Pyrus malus</name>
    <dbReference type="NCBI Taxonomy" id="3750"/>
    <lineage>
        <taxon>Eukaryota</taxon>
        <taxon>Viridiplantae</taxon>
        <taxon>Streptophyta</taxon>
        <taxon>Embryophyta</taxon>
        <taxon>Tracheophyta</taxon>
        <taxon>Spermatophyta</taxon>
        <taxon>Magnoliopsida</taxon>
        <taxon>eudicotyledons</taxon>
        <taxon>Gunneridae</taxon>
        <taxon>Pentapetalae</taxon>
        <taxon>rosids</taxon>
        <taxon>fabids</taxon>
        <taxon>Rosales</taxon>
        <taxon>Rosaceae</taxon>
        <taxon>Amygdaloideae</taxon>
        <taxon>Maleae</taxon>
        <taxon>Malus</taxon>
    </lineage>
</organism>
<reference evidence="2 3" key="1">
    <citation type="submission" date="2018-10" db="EMBL/GenBank/DDBJ databases">
        <title>A high-quality apple genome assembly.</title>
        <authorList>
            <person name="Hu J."/>
        </authorList>
    </citation>
    <scope>NUCLEOTIDE SEQUENCE [LARGE SCALE GENOMIC DNA]</scope>
    <source>
        <strain evidence="3">cv. HFTH1</strain>
        <tissue evidence="2">Young leaf</tissue>
    </source>
</reference>
<dbReference type="InterPro" id="IPR027417">
    <property type="entry name" value="P-loop_NTPase"/>
</dbReference>
<dbReference type="AlphaFoldDB" id="A0A498HNP8"/>
<gene>
    <name evidence="2" type="ORF">DVH24_012852</name>
</gene>
<evidence type="ECO:0000313" key="2">
    <source>
        <dbReference type="EMBL" id="RXH73168.1"/>
    </source>
</evidence>
<dbReference type="InterPro" id="IPR041679">
    <property type="entry name" value="DNA2/NAM7-like_C"/>
</dbReference>
<accession>A0A498HNP8</accession>
<protein>
    <recommendedName>
        <fullName evidence="1">DNA2/NAM7 helicase-like C-terminal domain-containing protein</fullName>
    </recommendedName>
</protein>
<dbReference type="PANTHER" id="PTHR10887">
    <property type="entry name" value="DNA2/NAM7 HELICASE FAMILY"/>
    <property type="match status" value="1"/>
</dbReference>
<dbReference type="Pfam" id="PF13087">
    <property type="entry name" value="AAA_12"/>
    <property type="match status" value="1"/>
</dbReference>
<dbReference type="InterPro" id="IPR045055">
    <property type="entry name" value="DNA2/NAM7-like"/>
</dbReference>
<sequence length="182" mass="21226">MVACIGSTDFMTYQELKSSHKLAVIYQYRAQADLLKQRFRSDFRGGFEKQVDVTTMDGYQGLKKMLPYFLVFVQMIKKDRNIGFVGHFRRIIVEITRAKSSILVVQSVLTLRKDRHWSNLVESAKENRLFEVTDYDKFFSDENLKSLAVKKESSLSMEEVCDDNVDNPVPFTNFRTVTKLRI</sequence>
<name>A0A498HNP8_MALDO</name>
<dbReference type="STRING" id="3750.A0A498HNP8"/>
<proteinExistence type="predicted"/>
<evidence type="ECO:0000313" key="3">
    <source>
        <dbReference type="Proteomes" id="UP000290289"/>
    </source>
</evidence>
<feature type="domain" description="DNA2/NAM7 helicase-like C-terminal" evidence="1">
    <location>
        <begin position="15"/>
        <end position="105"/>
    </location>
</feature>